<proteinExistence type="predicted"/>
<name>A0AAD7F636_9AGAR</name>
<dbReference type="PROSITE" id="PS50097">
    <property type="entry name" value="BTB"/>
    <property type="match status" value="1"/>
</dbReference>
<dbReference type="EMBL" id="JARIHO010000001">
    <property type="protein sequence ID" value="KAJ7367661.1"/>
    <property type="molecule type" value="Genomic_DNA"/>
</dbReference>
<dbReference type="InterPro" id="IPR000210">
    <property type="entry name" value="BTB/POZ_dom"/>
</dbReference>
<keyword evidence="3" id="KW-1185">Reference proteome</keyword>
<dbReference type="Pfam" id="PF00651">
    <property type="entry name" value="BTB"/>
    <property type="match status" value="1"/>
</dbReference>
<dbReference type="Proteomes" id="UP001218218">
    <property type="component" value="Unassembled WGS sequence"/>
</dbReference>
<dbReference type="AlphaFoldDB" id="A0AAD7F636"/>
<dbReference type="InterPro" id="IPR011333">
    <property type="entry name" value="SKP1/BTB/POZ_sf"/>
</dbReference>
<evidence type="ECO:0000259" key="1">
    <source>
        <dbReference type="PROSITE" id="PS50097"/>
    </source>
</evidence>
<dbReference type="SUPFAM" id="SSF54695">
    <property type="entry name" value="POZ domain"/>
    <property type="match status" value="1"/>
</dbReference>
<protein>
    <recommendedName>
        <fullName evidence="1">BTB domain-containing protein</fullName>
    </recommendedName>
</protein>
<sequence>MSEAATIRDASDPFSPSSDQEVHSDLILRSSDLVDFFVHKVVLSFASLVFRDMFAFPQPVGEDANLIRDGKPVVHLPESSQTIEKLLTLCYPRFTSSYGFNDLDGVDGAYEAAGKYEIQGGQKLLERLLEEPKFLEKQPHRVFAIACHRGLQKLAKAAAMETLKLPRYVPHISVPEFKFISAHQLRQLEDFHYSCSNYVVQHVRGLAGSVPYDMGRQEGANYNSVWWDTEGHGVGCGARGTREEDVYDVYEGLEPAPWFQQHIQTVAEAAACCPDVKTVSKDMVNISGPTLKVMPNCPKCLAVAQDSLSDLAEEIGMEVPEVFQSTLAKISFVN</sequence>
<feature type="domain" description="BTB" evidence="1">
    <location>
        <begin position="24"/>
        <end position="91"/>
    </location>
</feature>
<gene>
    <name evidence="2" type="ORF">DFH08DRAFT_725687</name>
</gene>
<evidence type="ECO:0000313" key="2">
    <source>
        <dbReference type="EMBL" id="KAJ7367661.1"/>
    </source>
</evidence>
<evidence type="ECO:0000313" key="3">
    <source>
        <dbReference type="Proteomes" id="UP001218218"/>
    </source>
</evidence>
<dbReference type="Gene3D" id="3.30.710.10">
    <property type="entry name" value="Potassium Channel Kv1.1, Chain A"/>
    <property type="match status" value="1"/>
</dbReference>
<organism evidence="2 3">
    <name type="scientific">Mycena albidolilacea</name>
    <dbReference type="NCBI Taxonomy" id="1033008"/>
    <lineage>
        <taxon>Eukaryota</taxon>
        <taxon>Fungi</taxon>
        <taxon>Dikarya</taxon>
        <taxon>Basidiomycota</taxon>
        <taxon>Agaricomycotina</taxon>
        <taxon>Agaricomycetes</taxon>
        <taxon>Agaricomycetidae</taxon>
        <taxon>Agaricales</taxon>
        <taxon>Marasmiineae</taxon>
        <taxon>Mycenaceae</taxon>
        <taxon>Mycena</taxon>
    </lineage>
</organism>
<accession>A0AAD7F636</accession>
<reference evidence="2" key="1">
    <citation type="submission" date="2023-03" db="EMBL/GenBank/DDBJ databases">
        <title>Massive genome expansion in bonnet fungi (Mycena s.s.) driven by repeated elements and novel gene families across ecological guilds.</title>
        <authorList>
            <consortium name="Lawrence Berkeley National Laboratory"/>
            <person name="Harder C.B."/>
            <person name="Miyauchi S."/>
            <person name="Viragh M."/>
            <person name="Kuo A."/>
            <person name="Thoen E."/>
            <person name="Andreopoulos B."/>
            <person name="Lu D."/>
            <person name="Skrede I."/>
            <person name="Drula E."/>
            <person name="Henrissat B."/>
            <person name="Morin E."/>
            <person name="Kohler A."/>
            <person name="Barry K."/>
            <person name="LaButti K."/>
            <person name="Morin E."/>
            <person name="Salamov A."/>
            <person name="Lipzen A."/>
            <person name="Mereny Z."/>
            <person name="Hegedus B."/>
            <person name="Baldrian P."/>
            <person name="Stursova M."/>
            <person name="Weitz H."/>
            <person name="Taylor A."/>
            <person name="Grigoriev I.V."/>
            <person name="Nagy L.G."/>
            <person name="Martin F."/>
            <person name="Kauserud H."/>
        </authorList>
    </citation>
    <scope>NUCLEOTIDE SEQUENCE</scope>
    <source>
        <strain evidence="2">CBHHK002</strain>
    </source>
</reference>
<comment type="caution">
    <text evidence="2">The sequence shown here is derived from an EMBL/GenBank/DDBJ whole genome shotgun (WGS) entry which is preliminary data.</text>
</comment>
<dbReference type="CDD" id="cd18186">
    <property type="entry name" value="BTB_POZ_ZBTB_KLHL-like"/>
    <property type="match status" value="1"/>
</dbReference>